<dbReference type="EMBL" id="AM286690">
    <property type="protein sequence ID" value="CAL17758.1"/>
    <property type="molecule type" value="Genomic_DNA"/>
</dbReference>
<dbReference type="Proteomes" id="UP000008871">
    <property type="component" value="Chromosome"/>
</dbReference>
<accession>Q0VM40</accession>
<dbReference type="AlphaFoldDB" id="Q0VM40"/>
<evidence type="ECO:0000313" key="3">
    <source>
        <dbReference type="Proteomes" id="UP000008871"/>
    </source>
</evidence>
<evidence type="ECO:0000256" key="1">
    <source>
        <dbReference type="SAM" id="Phobius"/>
    </source>
</evidence>
<dbReference type="eggNOG" id="ENOG503473R">
    <property type="taxonomic scope" value="Bacteria"/>
</dbReference>
<keyword evidence="1" id="KW-1133">Transmembrane helix</keyword>
<organism evidence="2 3">
    <name type="scientific">Alcanivorax borkumensis (strain ATCC 700651 / DSM 11573 / NCIMB 13689 / SK2)</name>
    <dbReference type="NCBI Taxonomy" id="393595"/>
    <lineage>
        <taxon>Bacteria</taxon>
        <taxon>Pseudomonadati</taxon>
        <taxon>Pseudomonadota</taxon>
        <taxon>Gammaproteobacteria</taxon>
        <taxon>Oceanospirillales</taxon>
        <taxon>Alcanivoracaceae</taxon>
        <taxon>Alcanivorax</taxon>
    </lineage>
</organism>
<dbReference type="STRING" id="393595.ABO_2310"/>
<protein>
    <submittedName>
        <fullName evidence="2">Uncharacterized protein</fullName>
    </submittedName>
</protein>
<feature type="transmembrane region" description="Helical" evidence="1">
    <location>
        <begin position="40"/>
        <end position="65"/>
    </location>
</feature>
<sequence length="104" mass="11921">MFPRGSVSMELRIDRFVWVLACSLCTVATAFLFVPDLANIYFSYGCYFVYLAFFVGLMAISLTWYRSYKLKGWRNHVMALIKTIVLIGIFTSTFIILIVTHSGI</sequence>
<keyword evidence="3" id="KW-1185">Reference proteome</keyword>
<dbReference type="HOGENOM" id="CLU_2356434_0_0_6"/>
<name>Q0VM40_ALCBS</name>
<dbReference type="KEGG" id="abo:ABO_2310"/>
<proteinExistence type="predicted"/>
<feature type="transmembrane region" description="Helical" evidence="1">
    <location>
        <begin position="77"/>
        <end position="99"/>
    </location>
</feature>
<gene>
    <name evidence="2" type="ordered locus">ABO_2310</name>
</gene>
<keyword evidence="1" id="KW-0812">Transmembrane</keyword>
<evidence type="ECO:0000313" key="2">
    <source>
        <dbReference type="EMBL" id="CAL17758.1"/>
    </source>
</evidence>
<keyword evidence="1" id="KW-0472">Membrane</keyword>
<reference evidence="2 3" key="1">
    <citation type="journal article" date="2006" name="Nat. Biotechnol.">
        <title>Genome sequence of the ubiquitous hydrocarbon-degrading marine bacterium Alcanivorax borkumensis.</title>
        <authorList>
            <person name="Schneiker S."/>
            <person name="Martins dos Santos V.A.P."/>
            <person name="Bartels D."/>
            <person name="Bekel T."/>
            <person name="Brecht M."/>
            <person name="Buhrmester J."/>
            <person name="Chernikova T.N."/>
            <person name="Denaro R."/>
            <person name="Ferrer M."/>
            <person name="Gertler C."/>
            <person name="Goesmann A."/>
            <person name="Golyshina O.V."/>
            <person name="Kaminski F."/>
            <person name="Khachane A.N."/>
            <person name="Lang S."/>
            <person name="Linke B."/>
            <person name="McHardy A.C."/>
            <person name="Meyer F."/>
            <person name="Nechitaylo T."/>
            <person name="Puehler A."/>
            <person name="Regenhardt D."/>
            <person name="Rupp O."/>
            <person name="Sabirova J.S."/>
            <person name="Selbitschka W."/>
            <person name="Yakimov M.M."/>
            <person name="Timmis K.N."/>
            <person name="Vorhoelter F.-J."/>
            <person name="Weidner S."/>
            <person name="Kaiser O."/>
            <person name="Golyshin P.N."/>
        </authorList>
    </citation>
    <scope>NUCLEOTIDE SEQUENCE [LARGE SCALE GENOMIC DNA]</scope>
    <source>
        <strain evidence="3">ATCC 700651 / DSM 11573 / NCIMB 13689 / SK2</strain>
    </source>
</reference>
<feature type="transmembrane region" description="Helical" evidence="1">
    <location>
        <begin position="16"/>
        <end position="34"/>
    </location>
</feature>